<protein>
    <submittedName>
        <fullName evidence="1">Uncharacterized protein</fullName>
    </submittedName>
</protein>
<proteinExistence type="predicted"/>
<dbReference type="Proteomes" id="UP000805193">
    <property type="component" value="Unassembled WGS sequence"/>
</dbReference>
<evidence type="ECO:0000313" key="2">
    <source>
        <dbReference type="Proteomes" id="UP000805193"/>
    </source>
</evidence>
<evidence type="ECO:0000313" key="1">
    <source>
        <dbReference type="EMBL" id="KAG0416501.1"/>
    </source>
</evidence>
<comment type="caution">
    <text evidence="1">The sequence shown here is derived from an EMBL/GenBank/DDBJ whole genome shotgun (WGS) entry which is preliminary data.</text>
</comment>
<name>A0AC60PAI2_IXOPE</name>
<sequence>MTSHCHHAQRSKRFPRAIFYCHLCQRYFDDNWYVEKHLEQEQHQLRLSVSEMRMDVKNIPHPVKVQVKAIDSLLKTVRRYGLTKEEVELRKAFAEKLEASLRETLPDVKLTLHGPSVSGFGLFNSEVNLGLSSTGSTEVAELLVEISDKITQDEDNFSSPERDFLAKVPRFRFVDGPTDLSCEISLNNSNSIKTSKLLADYASLDPRVQSLGVIFRYWGQVCRLERKERAPLPLHAYPIMVVYFLQQCKPPVVPVLHELLGGSDSEPHLCVKDSEWKWKSANNRSLGDLWCELLRFYAAEFRLEKHVICIRRLKPVLISDKKWNKRCIAIEDPFSSKRNLTYTIPNKEMNLILKRALRESAIYFHEPQVTVAIDLIRENMHACPRWCADNSEFESDADSDQEESQLTVADKEPGGTETMDHDEDVNDASSCFSDAAPDMDERDPDVPIADAVKVITNMILDDEGGSEHGSETPSAKPHKRKEASTIAGASQFVRPGPSMIQQNFDKLSRLSKEDFDYQFTRETLSNGRESQVICSYCMVKGHLEENCPDQILPQLVELPPLTRGHIMILNDVCLDVMRECSPRPHDEKDRSTLRHGLERLIRELYTDARLTLYGSSCNGFGLARSDLDLCLTFASSKDGKELSHSQMIPELAKKLRAHPDLARIVPITTAKVPIVKFYHRPSRLEGDISLYNTLAQHNTRLLRVYSAIDERVRVLGYTLKHFAKTCDIGDASRGSLSSYAYILMVLYYLQQCQPPVIPVLQEVGDASSVVTTLL</sequence>
<gene>
    <name evidence="1" type="ORF">HPB47_006358</name>
</gene>
<dbReference type="EMBL" id="JABSTQ010010949">
    <property type="protein sequence ID" value="KAG0416501.1"/>
    <property type="molecule type" value="Genomic_DNA"/>
</dbReference>
<reference evidence="1 2" key="1">
    <citation type="journal article" date="2020" name="Cell">
        <title>Large-Scale Comparative Analyses of Tick Genomes Elucidate Their Genetic Diversity and Vector Capacities.</title>
        <authorList>
            <consortium name="Tick Genome and Microbiome Consortium (TIGMIC)"/>
            <person name="Jia N."/>
            <person name="Wang J."/>
            <person name="Shi W."/>
            <person name="Du L."/>
            <person name="Sun Y."/>
            <person name="Zhan W."/>
            <person name="Jiang J.F."/>
            <person name="Wang Q."/>
            <person name="Zhang B."/>
            <person name="Ji P."/>
            <person name="Bell-Sakyi L."/>
            <person name="Cui X.M."/>
            <person name="Yuan T.T."/>
            <person name="Jiang B.G."/>
            <person name="Yang W.F."/>
            <person name="Lam T.T."/>
            <person name="Chang Q.C."/>
            <person name="Ding S.J."/>
            <person name="Wang X.J."/>
            <person name="Zhu J.G."/>
            <person name="Ruan X.D."/>
            <person name="Zhao L."/>
            <person name="Wei J.T."/>
            <person name="Ye R.Z."/>
            <person name="Que T.C."/>
            <person name="Du C.H."/>
            <person name="Zhou Y.H."/>
            <person name="Cheng J.X."/>
            <person name="Dai P.F."/>
            <person name="Guo W.B."/>
            <person name="Han X.H."/>
            <person name="Huang E.J."/>
            <person name="Li L.F."/>
            <person name="Wei W."/>
            <person name="Gao Y.C."/>
            <person name="Liu J.Z."/>
            <person name="Shao H.Z."/>
            <person name="Wang X."/>
            <person name="Wang C.C."/>
            <person name="Yang T.C."/>
            <person name="Huo Q.B."/>
            <person name="Li W."/>
            <person name="Chen H.Y."/>
            <person name="Chen S.E."/>
            <person name="Zhou L.G."/>
            <person name="Ni X.B."/>
            <person name="Tian J.H."/>
            <person name="Sheng Y."/>
            <person name="Liu T."/>
            <person name="Pan Y.S."/>
            <person name="Xia L.Y."/>
            <person name="Li J."/>
            <person name="Zhao F."/>
            <person name="Cao W.C."/>
        </authorList>
    </citation>
    <scope>NUCLEOTIDE SEQUENCE [LARGE SCALE GENOMIC DNA]</scope>
    <source>
        <strain evidence="1">Iper-2018</strain>
    </source>
</reference>
<keyword evidence="2" id="KW-1185">Reference proteome</keyword>
<organism evidence="1 2">
    <name type="scientific">Ixodes persulcatus</name>
    <name type="common">Taiga tick</name>
    <dbReference type="NCBI Taxonomy" id="34615"/>
    <lineage>
        <taxon>Eukaryota</taxon>
        <taxon>Metazoa</taxon>
        <taxon>Ecdysozoa</taxon>
        <taxon>Arthropoda</taxon>
        <taxon>Chelicerata</taxon>
        <taxon>Arachnida</taxon>
        <taxon>Acari</taxon>
        <taxon>Parasitiformes</taxon>
        <taxon>Ixodida</taxon>
        <taxon>Ixodoidea</taxon>
        <taxon>Ixodidae</taxon>
        <taxon>Ixodinae</taxon>
        <taxon>Ixodes</taxon>
    </lineage>
</organism>
<accession>A0AC60PAI2</accession>